<dbReference type="GO" id="GO:0009737">
    <property type="term" value="P:response to abscisic acid"/>
    <property type="evidence" value="ECO:0007669"/>
    <property type="project" value="TreeGrafter"/>
</dbReference>
<dbReference type="InterPro" id="IPR030513">
    <property type="entry name" value="Dehydrin_CS"/>
</dbReference>
<gene>
    <name evidence="4" type="ORF">G4B88_023882</name>
</gene>
<proteinExistence type="inferred from homology"/>
<dbReference type="Pfam" id="PF00257">
    <property type="entry name" value="Dehydrin"/>
    <property type="match status" value="1"/>
</dbReference>
<name>A0A7J6F740_CANSA</name>
<feature type="compositionally biased region" description="Basic and acidic residues" evidence="3">
    <location>
        <begin position="1"/>
        <end position="68"/>
    </location>
</feature>
<comment type="similarity">
    <text evidence="1 2">Belongs to the plant dehydrin family.</text>
</comment>
<dbReference type="PROSITE" id="PS00315">
    <property type="entry name" value="DEHYDRIN_1"/>
    <property type="match status" value="1"/>
</dbReference>
<feature type="region of interest" description="Disordered" evidence="3">
    <location>
        <begin position="1"/>
        <end position="279"/>
    </location>
</feature>
<dbReference type="GO" id="GO:0009414">
    <property type="term" value="P:response to water deprivation"/>
    <property type="evidence" value="ECO:0007669"/>
    <property type="project" value="UniProtKB-ARBA"/>
</dbReference>
<feature type="compositionally biased region" description="Basic and acidic residues" evidence="3">
    <location>
        <begin position="122"/>
        <end position="166"/>
    </location>
</feature>
<sequence>MAEENKSHDYEGSSVETKDRGLFDFLKKDDHKEEEKKADHHHHDAAISSEFTEKVKVSEQHEPVKSSHEPVNYFNAEETVNEEEKMNPNPAKLHRSHSSSSSSSDEEECEGEEKKKKKKKGIKETLKEKFSGEDKKEEEKVHQHHVDTSVPIEHEVEAHHTTHEGPHGYTSTETVVTPVPNPEEKKGFLEKIKDKLPGQHKKEEEVAVVTSPAAPPPPVHHDQPHYSSSHDHDDHHEGEPKEKKGILEKIKEKLPGYHSKTETTEEKEKEKEKESGSHY</sequence>
<accession>A0A803QVP2</accession>
<accession>A0A7J6F740</accession>
<dbReference type="PANTHER" id="PTHR33346">
    <property type="entry name" value="DEHYDRIN XERO 2-RELATED"/>
    <property type="match status" value="1"/>
</dbReference>
<evidence type="ECO:0000256" key="2">
    <source>
        <dbReference type="RuleBase" id="RU003995"/>
    </source>
</evidence>
<dbReference type="PANTHER" id="PTHR33346:SF2">
    <property type="entry name" value="DEHYDRIN ERD14"/>
    <property type="match status" value="1"/>
</dbReference>
<dbReference type="GO" id="GO:0016020">
    <property type="term" value="C:membrane"/>
    <property type="evidence" value="ECO:0007669"/>
    <property type="project" value="TreeGrafter"/>
</dbReference>
<evidence type="ECO:0000313" key="5">
    <source>
        <dbReference type="Proteomes" id="UP000583929"/>
    </source>
</evidence>
<feature type="compositionally biased region" description="Basic and acidic residues" evidence="3">
    <location>
        <begin position="182"/>
        <end position="205"/>
    </location>
</feature>
<keyword evidence="5" id="KW-1185">Reference proteome</keyword>
<dbReference type="PROSITE" id="PS00823">
    <property type="entry name" value="DEHYDRIN_2"/>
    <property type="match status" value="1"/>
</dbReference>
<evidence type="ECO:0000256" key="1">
    <source>
        <dbReference type="ARBA" id="ARBA00008403"/>
    </source>
</evidence>
<evidence type="ECO:0000313" key="4">
    <source>
        <dbReference type="EMBL" id="KAF4366533.1"/>
    </source>
</evidence>
<dbReference type="OrthoDB" id="1194714at2759"/>
<organism evidence="4 5">
    <name type="scientific">Cannabis sativa</name>
    <name type="common">Hemp</name>
    <name type="synonym">Marijuana</name>
    <dbReference type="NCBI Taxonomy" id="3483"/>
    <lineage>
        <taxon>Eukaryota</taxon>
        <taxon>Viridiplantae</taxon>
        <taxon>Streptophyta</taxon>
        <taxon>Embryophyta</taxon>
        <taxon>Tracheophyta</taxon>
        <taxon>Spermatophyta</taxon>
        <taxon>Magnoliopsida</taxon>
        <taxon>eudicotyledons</taxon>
        <taxon>Gunneridae</taxon>
        <taxon>Pentapetalae</taxon>
        <taxon>rosids</taxon>
        <taxon>fabids</taxon>
        <taxon>Rosales</taxon>
        <taxon>Cannabaceae</taxon>
        <taxon>Cannabis</taxon>
    </lineage>
</organism>
<dbReference type="Proteomes" id="UP000583929">
    <property type="component" value="Unassembled WGS sequence"/>
</dbReference>
<evidence type="ECO:0000256" key="3">
    <source>
        <dbReference type="SAM" id="MobiDB-lite"/>
    </source>
</evidence>
<dbReference type="GO" id="GO:0005829">
    <property type="term" value="C:cytosol"/>
    <property type="evidence" value="ECO:0007669"/>
    <property type="project" value="TreeGrafter"/>
</dbReference>
<dbReference type="OMA" id="HHEPESY"/>
<reference evidence="4 5" key="1">
    <citation type="journal article" date="2020" name="bioRxiv">
        <title>Sequence and annotation of 42 cannabis genomes reveals extensive copy number variation in cannabinoid synthesis and pathogen resistance genes.</title>
        <authorList>
            <person name="Mckernan K.J."/>
            <person name="Helbert Y."/>
            <person name="Kane L.T."/>
            <person name="Ebling H."/>
            <person name="Zhang L."/>
            <person name="Liu B."/>
            <person name="Eaton Z."/>
            <person name="Mclaughlin S."/>
            <person name="Kingan S."/>
            <person name="Baybayan P."/>
            <person name="Concepcion G."/>
            <person name="Jordan M."/>
            <person name="Riva A."/>
            <person name="Barbazuk W."/>
            <person name="Harkins T."/>
        </authorList>
    </citation>
    <scope>NUCLEOTIDE SEQUENCE [LARGE SCALE GENOMIC DNA]</scope>
    <source>
        <strain evidence="5">cv. Jamaican Lion 4</strain>
        <tissue evidence="4">Leaf</tissue>
    </source>
</reference>
<dbReference type="GO" id="GO:0009631">
    <property type="term" value="P:cold acclimation"/>
    <property type="evidence" value="ECO:0007669"/>
    <property type="project" value="TreeGrafter"/>
</dbReference>
<dbReference type="AlphaFoldDB" id="A0A7J6F740"/>
<feature type="compositionally biased region" description="Basic and acidic residues" evidence="3">
    <location>
        <begin position="219"/>
        <end position="279"/>
    </location>
</feature>
<comment type="caution">
    <text evidence="4">The sequence shown here is derived from an EMBL/GenBank/DDBJ whole genome shotgun (WGS) entry which is preliminary data.</text>
</comment>
<protein>
    <recommendedName>
        <fullName evidence="6">Dehydrin</fullName>
    </recommendedName>
</protein>
<dbReference type="InterPro" id="IPR000167">
    <property type="entry name" value="Dehydrin"/>
</dbReference>
<dbReference type="EMBL" id="JAATIQ010000256">
    <property type="protein sequence ID" value="KAF4366533.1"/>
    <property type="molecule type" value="Genomic_DNA"/>
</dbReference>
<evidence type="ECO:0008006" key="6">
    <source>
        <dbReference type="Google" id="ProtNLM"/>
    </source>
</evidence>